<keyword evidence="2" id="KW-1185">Reference proteome</keyword>
<organism evidence="1 2">
    <name type="scientific">Nepenthes gracilis</name>
    <name type="common">Slender pitcher plant</name>
    <dbReference type="NCBI Taxonomy" id="150966"/>
    <lineage>
        <taxon>Eukaryota</taxon>
        <taxon>Viridiplantae</taxon>
        <taxon>Streptophyta</taxon>
        <taxon>Embryophyta</taxon>
        <taxon>Tracheophyta</taxon>
        <taxon>Spermatophyta</taxon>
        <taxon>Magnoliopsida</taxon>
        <taxon>eudicotyledons</taxon>
        <taxon>Gunneridae</taxon>
        <taxon>Pentapetalae</taxon>
        <taxon>Caryophyllales</taxon>
        <taxon>Nepenthaceae</taxon>
        <taxon>Nepenthes</taxon>
    </lineage>
</organism>
<sequence>MASTEPEASYISPFLVSALPSSSLSCVRWIYFSAHIPLFLSFSAILRCSFSVTHTLSLSRAPREVRDLIAALRSLIGRSVLRISFQDLSISEENFVGYKAKSLGDLNDQFAGALHLMDCFMPSSDQNTLKSLFFIK</sequence>
<accession>A0AAD3TGV4</accession>
<reference evidence="1" key="1">
    <citation type="submission" date="2023-05" db="EMBL/GenBank/DDBJ databases">
        <title>Nepenthes gracilis genome sequencing.</title>
        <authorList>
            <person name="Fukushima K."/>
        </authorList>
    </citation>
    <scope>NUCLEOTIDE SEQUENCE</scope>
    <source>
        <strain evidence="1">SING2019-196</strain>
    </source>
</reference>
<dbReference type="AlphaFoldDB" id="A0AAD3TGV4"/>
<gene>
    <name evidence="1" type="ORF">Nepgr_031516</name>
</gene>
<protein>
    <submittedName>
        <fullName evidence="1">Uncharacterized protein</fullName>
    </submittedName>
</protein>
<proteinExistence type="predicted"/>
<evidence type="ECO:0000313" key="2">
    <source>
        <dbReference type="Proteomes" id="UP001279734"/>
    </source>
</evidence>
<evidence type="ECO:0000313" key="1">
    <source>
        <dbReference type="EMBL" id="GMH29673.1"/>
    </source>
</evidence>
<dbReference type="EMBL" id="BSYO01000036">
    <property type="protein sequence ID" value="GMH29673.1"/>
    <property type="molecule type" value="Genomic_DNA"/>
</dbReference>
<name>A0AAD3TGV4_NEPGR</name>
<dbReference type="Proteomes" id="UP001279734">
    <property type="component" value="Unassembled WGS sequence"/>
</dbReference>
<comment type="caution">
    <text evidence="1">The sequence shown here is derived from an EMBL/GenBank/DDBJ whole genome shotgun (WGS) entry which is preliminary data.</text>
</comment>